<comment type="caution">
    <text evidence="1">The sequence shown here is derived from an EMBL/GenBank/DDBJ whole genome shotgun (WGS) entry which is preliminary data.</text>
</comment>
<evidence type="ECO:0000313" key="1">
    <source>
        <dbReference type="EMBL" id="KAI0087980.1"/>
    </source>
</evidence>
<dbReference type="Proteomes" id="UP001055072">
    <property type="component" value="Unassembled WGS sequence"/>
</dbReference>
<protein>
    <submittedName>
        <fullName evidence="1">Uncharacterized protein</fullName>
    </submittedName>
</protein>
<dbReference type="EMBL" id="MU274915">
    <property type="protein sequence ID" value="KAI0087980.1"/>
    <property type="molecule type" value="Genomic_DNA"/>
</dbReference>
<reference evidence="1" key="1">
    <citation type="journal article" date="2021" name="Environ. Microbiol.">
        <title>Gene family expansions and transcriptome signatures uncover fungal adaptations to wood decay.</title>
        <authorList>
            <person name="Hage H."/>
            <person name="Miyauchi S."/>
            <person name="Viragh M."/>
            <person name="Drula E."/>
            <person name="Min B."/>
            <person name="Chaduli D."/>
            <person name="Navarro D."/>
            <person name="Favel A."/>
            <person name="Norest M."/>
            <person name="Lesage-Meessen L."/>
            <person name="Balint B."/>
            <person name="Merenyi Z."/>
            <person name="de Eugenio L."/>
            <person name="Morin E."/>
            <person name="Martinez A.T."/>
            <person name="Baldrian P."/>
            <person name="Stursova M."/>
            <person name="Martinez M.J."/>
            <person name="Novotny C."/>
            <person name="Magnuson J.K."/>
            <person name="Spatafora J.W."/>
            <person name="Maurice S."/>
            <person name="Pangilinan J."/>
            <person name="Andreopoulos W."/>
            <person name="LaButti K."/>
            <person name="Hundley H."/>
            <person name="Na H."/>
            <person name="Kuo A."/>
            <person name="Barry K."/>
            <person name="Lipzen A."/>
            <person name="Henrissat B."/>
            <person name="Riley R."/>
            <person name="Ahrendt S."/>
            <person name="Nagy L.G."/>
            <person name="Grigoriev I.V."/>
            <person name="Martin F."/>
            <person name="Rosso M.N."/>
        </authorList>
    </citation>
    <scope>NUCLEOTIDE SEQUENCE</scope>
    <source>
        <strain evidence="1">CBS 384.51</strain>
    </source>
</reference>
<accession>A0ACB8U173</accession>
<organism evidence="1 2">
    <name type="scientific">Irpex rosettiformis</name>
    <dbReference type="NCBI Taxonomy" id="378272"/>
    <lineage>
        <taxon>Eukaryota</taxon>
        <taxon>Fungi</taxon>
        <taxon>Dikarya</taxon>
        <taxon>Basidiomycota</taxon>
        <taxon>Agaricomycotina</taxon>
        <taxon>Agaricomycetes</taxon>
        <taxon>Polyporales</taxon>
        <taxon>Irpicaceae</taxon>
        <taxon>Irpex</taxon>
    </lineage>
</organism>
<evidence type="ECO:0000313" key="2">
    <source>
        <dbReference type="Proteomes" id="UP001055072"/>
    </source>
</evidence>
<proteinExistence type="predicted"/>
<sequence length="174" mass="19594">MTICLFSTRTPDSTAFYDITRICLWRCPVHLLQVPQLTESHPERPKTSRSRKFYLSCGSLRVRCNAMGYSMCPKGGSRFLKTINSRARRRIPGCSSAAACIVKYVVSPPLRYLYVCTPVCVVTEGQAHSTRALTHARYIQLLERGRGTFDIVLSLSSQVLTSNFHPSMIPVNMM</sequence>
<name>A0ACB8U173_9APHY</name>
<keyword evidence="2" id="KW-1185">Reference proteome</keyword>
<gene>
    <name evidence="1" type="ORF">BDY19DRAFT_202737</name>
</gene>